<keyword evidence="1" id="KW-0540">Nuclease</keyword>
<dbReference type="InterPro" id="IPR037057">
    <property type="entry name" value="DNA_rep_MutH/T2_RE_sf"/>
</dbReference>
<comment type="caution">
    <text evidence="5">The sequence shown here is derived from an EMBL/GenBank/DDBJ whole genome shotgun (WGS) entry which is preliminary data.</text>
</comment>
<evidence type="ECO:0000256" key="1">
    <source>
        <dbReference type="ARBA" id="ARBA00022722"/>
    </source>
</evidence>
<dbReference type="Gene3D" id="3.40.600.10">
    <property type="entry name" value="DNA mismatch repair MutH/Restriction endonuclease, type II"/>
    <property type="match status" value="2"/>
</dbReference>
<dbReference type="CDD" id="cd22355">
    <property type="entry name" value="Sau3AI_C"/>
    <property type="match status" value="1"/>
</dbReference>
<dbReference type="EMBL" id="JBBNGJ010000008">
    <property type="protein sequence ID" value="MEQ2593326.1"/>
    <property type="molecule type" value="Genomic_DNA"/>
</dbReference>
<dbReference type="SUPFAM" id="SSF52980">
    <property type="entry name" value="Restriction endonuclease-like"/>
    <property type="match status" value="2"/>
</dbReference>
<feature type="domain" description="DNA mismatch repair MutH/Type II restriction enzyme Sau3AI" evidence="4">
    <location>
        <begin position="73"/>
        <end position="174"/>
    </location>
</feature>
<dbReference type="Pfam" id="PF02976">
    <property type="entry name" value="MutH"/>
    <property type="match status" value="1"/>
</dbReference>
<dbReference type="SMART" id="SM00927">
    <property type="entry name" value="MutH"/>
    <property type="match status" value="1"/>
</dbReference>
<dbReference type="InterPro" id="IPR011337">
    <property type="entry name" value="DNA_rep_MutH/RE_typeII_Sau3AI"/>
</dbReference>
<reference evidence="5 6" key="1">
    <citation type="submission" date="2024-04" db="EMBL/GenBank/DDBJ databases">
        <title>Human intestinal bacterial collection.</title>
        <authorList>
            <person name="Pauvert C."/>
            <person name="Hitch T.C.A."/>
            <person name="Clavel T."/>
        </authorList>
    </citation>
    <scope>NUCLEOTIDE SEQUENCE [LARGE SCALE GENOMIC DNA]</scope>
    <source>
        <strain evidence="5 6">CLA-AA-H181</strain>
    </source>
</reference>
<dbReference type="InterPro" id="IPR011335">
    <property type="entry name" value="Restrct_endonuc-II-like"/>
</dbReference>
<dbReference type="RefSeq" id="WP_349093346.1">
    <property type="nucleotide sequence ID" value="NZ_JBBNGJ010000008.1"/>
</dbReference>
<keyword evidence="2 5" id="KW-0255">Endonuclease</keyword>
<name>A0ABV1IBJ5_9FIRM</name>
<dbReference type="Proteomes" id="UP001494672">
    <property type="component" value="Unassembled WGS sequence"/>
</dbReference>
<dbReference type="CDD" id="cd22356">
    <property type="entry name" value="Sau3AI_N-like"/>
    <property type="match status" value="1"/>
</dbReference>
<gene>
    <name evidence="5" type="ORF">AAAU18_10455</name>
</gene>
<evidence type="ECO:0000259" key="4">
    <source>
        <dbReference type="SMART" id="SM00927"/>
    </source>
</evidence>
<evidence type="ECO:0000313" key="5">
    <source>
        <dbReference type="EMBL" id="MEQ2593326.1"/>
    </source>
</evidence>
<evidence type="ECO:0000256" key="2">
    <source>
        <dbReference type="ARBA" id="ARBA00022759"/>
    </source>
</evidence>
<accession>A0ABV1IBJ5</accession>
<sequence length="476" mass="56171">MMNYLEEYDETDPISIETYAKRLIGKTFADVCKQDDITKAMVVRETTNYDVRHENKKRKGGLGELIEERFFHYQTNNDARPDFDKAGVELKVTPYKQNKNGTLVAKERLILTMIDYFSVVDETFENSHMWQKARLILLVYYLYQQEIKNRLDYRIGYVKLFAPPEQDIKIIAHDFEVIVEKIRNGKAHELSEGDTLYLGAAPKAATSRDRRKQPFSAELAKPRAFAFKNSYMTYVLNNYIIPGKNTYEPIIKGTVEESFEDYVVSKIDAYCDWSVTDLCNTFHIEYQKKPKSLEAMLAYRMLGIKGNHAEEFEKANVVVKTIRIEKNNKIKENMSFPTFKFKELVEEDWEDSTFGNYLRETRFLFVVYKFDQQDELRLKGCQFWNIPYDDLEGNVKAVWERTQRILREGLQIEKKNGKNYNNFPKSSENPVCHVRPHAQNVKDTYELPDGRQYPKQCFWLNNSYILSQLDDRFKEE</sequence>
<keyword evidence="3" id="KW-0378">Hydrolase</keyword>
<protein>
    <submittedName>
        <fullName evidence="5">Sau3AI family type II restriction endonuclease</fullName>
    </submittedName>
</protein>
<dbReference type="GO" id="GO:0004519">
    <property type="term" value="F:endonuclease activity"/>
    <property type="evidence" value="ECO:0007669"/>
    <property type="project" value="UniProtKB-KW"/>
</dbReference>
<proteinExistence type="predicted"/>
<evidence type="ECO:0000256" key="3">
    <source>
        <dbReference type="ARBA" id="ARBA00022801"/>
    </source>
</evidence>
<keyword evidence="6" id="KW-1185">Reference proteome</keyword>
<dbReference type="NCBIfam" id="NF040973">
    <property type="entry name" value="restrict_Sau3AI"/>
    <property type="match status" value="1"/>
</dbReference>
<organism evidence="5 6">
    <name type="scientific">Coprococcus aceti</name>
    <dbReference type="NCBI Taxonomy" id="2981786"/>
    <lineage>
        <taxon>Bacteria</taxon>
        <taxon>Bacillati</taxon>
        <taxon>Bacillota</taxon>
        <taxon>Clostridia</taxon>
        <taxon>Lachnospirales</taxon>
        <taxon>Lachnospiraceae</taxon>
        <taxon>Coprococcus</taxon>
    </lineage>
</organism>
<evidence type="ECO:0000313" key="6">
    <source>
        <dbReference type="Proteomes" id="UP001494672"/>
    </source>
</evidence>